<feature type="compositionally biased region" description="Low complexity" evidence="1">
    <location>
        <begin position="9"/>
        <end position="20"/>
    </location>
</feature>
<evidence type="ECO:0000259" key="2">
    <source>
        <dbReference type="Pfam" id="PF09994"/>
    </source>
</evidence>
<evidence type="ECO:0000256" key="1">
    <source>
        <dbReference type="SAM" id="MobiDB-lite"/>
    </source>
</evidence>
<dbReference type="EMBL" id="KZ301969">
    <property type="protein sequence ID" value="PFH54434.1"/>
    <property type="molecule type" value="Genomic_DNA"/>
</dbReference>
<organism evidence="3 4">
    <name type="scientific">Amanita thiersii Skay4041</name>
    <dbReference type="NCBI Taxonomy" id="703135"/>
    <lineage>
        <taxon>Eukaryota</taxon>
        <taxon>Fungi</taxon>
        <taxon>Dikarya</taxon>
        <taxon>Basidiomycota</taxon>
        <taxon>Agaricomycotina</taxon>
        <taxon>Agaricomycetes</taxon>
        <taxon>Agaricomycetidae</taxon>
        <taxon>Agaricales</taxon>
        <taxon>Pluteineae</taxon>
        <taxon>Amanitaceae</taxon>
        <taxon>Amanita</taxon>
    </lineage>
</organism>
<evidence type="ECO:0000313" key="3">
    <source>
        <dbReference type="EMBL" id="PFH54434.1"/>
    </source>
</evidence>
<proteinExistence type="predicted"/>
<dbReference type="AlphaFoldDB" id="A0A2A9NY11"/>
<dbReference type="OrthoDB" id="3057168at2759"/>
<sequence length="513" mass="56403">MTETSPNLPVSTPTSPSQVPAAEPKPAISTITRDHVPIIKKRIVVCCDGTWQDGLEVQSSKFTNVLRLARSVNYQGCEKDQSIVQVVFYQSGVGTDDSLYSHYVDGATGASLSEKVQEAYGFIAHNYQPGDEGTVFLIDGRPDPINPKPINYQGAYTARMVAMLIGEIGVLDRKDMNHFADIFITYLELGKCDTDAEKNRLKSQLSKWSDQISKGRERADPDGDDFTIKCIGVFDTVCALGLPGGLSVNPATRSLFGFSDNLLGKHIERAYHALALNETRADFNVAKFEQTEEGKKRGQKLIQCWFTGAHSDIGGGYEHHDLADLTLGWMTAQVSDILSLDTAYLSSLGEPVAPWGKQLPHDSRSGIFCIARAIQRQLPSLGTLSSEWIHSSVLEQAELNPLLKELLEKTPALVCDLMPLETELKAGWLYKEDSDNVRSYRKRSTTESALNNSNSQNRLSFGARLGNTIRLIIGKKGASKNERNWLSETFSTSISSPVSQPSSPVTRRVKGLA</sequence>
<evidence type="ECO:0000313" key="4">
    <source>
        <dbReference type="Proteomes" id="UP000242287"/>
    </source>
</evidence>
<gene>
    <name evidence="3" type="ORF">AMATHDRAFT_18</name>
</gene>
<dbReference type="Pfam" id="PF09994">
    <property type="entry name" value="T6SS_Tle1-like_cat"/>
    <property type="match status" value="1"/>
</dbReference>
<reference evidence="3 4" key="1">
    <citation type="submission" date="2014-02" db="EMBL/GenBank/DDBJ databases">
        <title>Transposable element dynamics among asymbiotic and ectomycorrhizal Amanita fungi.</title>
        <authorList>
            <consortium name="DOE Joint Genome Institute"/>
            <person name="Hess J."/>
            <person name="Skrede I."/>
            <person name="Wolfe B."/>
            <person name="LaButti K."/>
            <person name="Ohm R.A."/>
            <person name="Grigoriev I.V."/>
            <person name="Pringle A."/>
        </authorList>
    </citation>
    <scope>NUCLEOTIDE SEQUENCE [LARGE SCALE GENOMIC DNA]</scope>
    <source>
        <strain evidence="3 4">SKay4041</strain>
    </source>
</reference>
<accession>A0A2A9NY11</accession>
<dbReference type="STRING" id="703135.A0A2A9NY11"/>
<dbReference type="PANTHER" id="PTHR33840">
    <property type="match status" value="1"/>
</dbReference>
<feature type="region of interest" description="Disordered" evidence="1">
    <location>
        <begin position="1"/>
        <end position="27"/>
    </location>
</feature>
<feature type="compositionally biased region" description="Low complexity" evidence="1">
    <location>
        <begin position="493"/>
        <end position="506"/>
    </location>
</feature>
<feature type="domain" description="T6SS Phospholipase effector Tle1-like catalytic" evidence="2">
    <location>
        <begin position="41"/>
        <end position="333"/>
    </location>
</feature>
<protein>
    <recommendedName>
        <fullName evidence="2">T6SS Phospholipase effector Tle1-like catalytic domain-containing protein</fullName>
    </recommendedName>
</protein>
<dbReference type="InterPro" id="IPR018712">
    <property type="entry name" value="Tle1-like_cat"/>
</dbReference>
<dbReference type="PANTHER" id="PTHR33840:SF1">
    <property type="entry name" value="TLE1 PHOSPHOLIPASE DOMAIN-CONTAINING PROTEIN"/>
    <property type="match status" value="1"/>
</dbReference>
<dbReference type="Proteomes" id="UP000242287">
    <property type="component" value="Unassembled WGS sequence"/>
</dbReference>
<feature type="region of interest" description="Disordered" evidence="1">
    <location>
        <begin position="493"/>
        <end position="513"/>
    </location>
</feature>
<name>A0A2A9NY11_9AGAR</name>
<keyword evidence="4" id="KW-1185">Reference proteome</keyword>